<evidence type="ECO:0000256" key="8">
    <source>
        <dbReference type="HAMAP-Rule" id="MF_00158"/>
    </source>
</evidence>
<keyword evidence="4 8" id="KW-0566">Pantothenate biosynthesis</keyword>
<dbReference type="NCBIfam" id="TIGR00018">
    <property type="entry name" value="panC"/>
    <property type="match status" value="1"/>
</dbReference>
<evidence type="ECO:0000256" key="4">
    <source>
        <dbReference type="ARBA" id="ARBA00022655"/>
    </source>
</evidence>
<dbReference type="OrthoDB" id="9773087at2"/>
<evidence type="ECO:0000313" key="10">
    <source>
        <dbReference type="Proteomes" id="UP000265719"/>
    </source>
</evidence>
<organism evidence="9 10">
    <name type="scientific">Thermobifida halotolerans</name>
    <dbReference type="NCBI Taxonomy" id="483545"/>
    <lineage>
        <taxon>Bacteria</taxon>
        <taxon>Bacillati</taxon>
        <taxon>Actinomycetota</taxon>
        <taxon>Actinomycetes</taxon>
        <taxon>Streptosporangiales</taxon>
        <taxon>Nocardiopsidaceae</taxon>
        <taxon>Thermobifida</taxon>
    </lineage>
</organism>
<dbReference type="GO" id="GO:0004592">
    <property type="term" value="F:pantoate-beta-alanine ligase activity"/>
    <property type="evidence" value="ECO:0007669"/>
    <property type="project" value="UniProtKB-UniRule"/>
</dbReference>
<dbReference type="AlphaFoldDB" id="A0A399G1I9"/>
<dbReference type="GO" id="GO:0015940">
    <property type="term" value="P:pantothenate biosynthetic process"/>
    <property type="evidence" value="ECO:0007669"/>
    <property type="project" value="UniProtKB-UniRule"/>
</dbReference>
<feature type="binding site" evidence="8">
    <location>
        <begin position="199"/>
        <end position="202"/>
    </location>
    <ligand>
        <name>ATP</name>
        <dbReference type="ChEBI" id="CHEBI:30616"/>
    </ligand>
</feature>
<evidence type="ECO:0000256" key="1">
    <source>
        <dbReference type="ARBA" id="ARBA00004990"/>
    </source>
</evidence>
<dbReference type="HAMAP" id="MF_00158">
    <property type="entry name" value="PanC"/>
    <property type="match status" value="1"/>
</dbReference>
<dbReference type="CDD" id="cd00560">
    <property type="entry name" value="PanC"/>
    <property type="match status" value="1"/>
</dbReference>
<proteinExistence type="inferred from homology"/>
<comment type="pathway">
    <text evidence="1 8">Cofactor biosynthesis; (R)-pantothenate biosynthesis; (R)-pantothenate from (R)-pantoate and beta-alanine: step 1/1.</text>
</comment>
<comment type="subunit">
    <text evidence="8">Homodimer.</text>
</comment>
<evidence type="ECO:0000313" key="9">
    <source>
        <dbReference type="EMBL" id="UOE18717.1"/>
    </source>
</evidence>
<comment type="similarity">
    <text evidence="2 8">Belongs to the pantothenate synthetase family.</text>
</comment>
<keyword evidence="5 8" id="KW-0547">Nucleotide-binding</keyword>
<gene>
    <name evidence="8" type="primary">panC</name>
    <name evidence="9" type="ORF">NI17_018260</name>
</gene>
<comment type="subcellular location">
    <subcellularLocation>
        <location evidence="8">Cytoplasm</location>
    </subcellularLocation>
</comment>
<dbReference type="InterPro" id="IPR003721">
    <property type="entry name" value="Pantoate_ligase"/>
</dbReference>
<feature type="binding site" evidence="8">
    <location>
        <position position="68"/>
    </location>
    <ligand>
        <name>(R)-pantoate</name>
        <dbReference type="ChEBI" id="CHEBI:15980"/>
    </ligand>
</feature>
<dbReference type="NCBIfam" id="TIGR00125">
    <property type="entry name" value="cyt_tran_rel"/>
    <property type="match status" value="1"/>
</dbReference>
<feature type="binding site" evidence="8">
    <location>
        <begin position="162"/>
        <end position="165"/>
    </location>
    <ligand>
        <name>ATP</name>
        <dbReference type="ChEBI" id="CHEBI:30616"/>
    </ligand>
</feature>
<dbReference type="InterPro" id="IPR042176">
    <property type="entry name" value="Pantoate_ligase_C"/>
</dbReference>
<keyword evidence="6 8" id="KW-0067">ATP-binding</keyword>
<keyword evidence="8" id="KW-0963">Cytoplasm</keyword>
<dbReference type="Pfam" id="PF02569">
    <property type="entry name" value="Pantoate_ligase"/>
    <property type="match status" value="1"/>
</dbReference>
<dbReference type="GO" id="GO:0005524">
    <property type="term" value="F:ATP binding"/>
    <property type="evidence" value="ECO:0007669"/>
    <property type="project" value="UniProtKB-KW"/>
</dbReference>
<dbReference type="SUPFAM" id="SSF52374">
    <property type="entry name" value="Nucleotidylyl transferase"/>
    <property type="match status" value="1"/>
</dbReference>
<feature type="active site" description="Proton donor" evidence="8">
    <location>
        <position position="44"/>
    </location>
</feature>
<keyword evidence="10" id="KW-1185">Reference proteome</keyword>
<dbReference type="Gene3D" id="3.30.1300.10">
    <property type="entry name" value="Pantoate-beta-alanine ligase, C-terminal domain"/>
    <property type="match status" value="1"/>
</dbReference>
<dbReference type="Proteomes" id="UP000265719">
    <property type="component" value="Chromosome"/>
</dbReference>
<sequence>MTESTDSAHRTPVVTRTAEELRALRPKLGRLALVPTMGALHAGHRSLIAAAREHADSVAVSIFVNPLQFGPNEDYDRYPRTFDADLLACSEEGVDVVFAPPVEVMYPDVDRSREDLGQIVTVDPGPMGRVLEGEFRPGFFRGVLTVVNKLFNLVRPDVAVFGQKDAQQLAVVRRMVRDLCLPVTVLAGPTVRDPDGLATSSRNVYLSDQERASALALSRALFAGADAAASGPAGVLAAARAVLGEAVHVTPPVSVDYLALVDPATFVEVDGDYRGEAVLAVAAWVGETRLIDNVPLTL</sequence>
<dbReference type="Gene3D" id="3.40.50.620">
    <property type="entry name" value="HUPs"/>
    <property type="match status" value="1"/>
</dbReference>
<dbReference type="EMBL" id="CP063196">
    <property type="protein sequence ID" value="UOE18717.1"/>
    <property type="molecule type" value="Genomic_DNA"/>
</dbReference>
<evidence type="ECO:0000256" key="2">
    <source>
        <dbReference type="ARBA" id="ARBA00009256"/>
    </source>
</evidence>
<comment type="catalytic activity">
    <reaction evidence="7 8">
        <text>(R)-pantoate + beta-alanine + ATP = (R)-pantothenate + AMP + diphosphate + H(+)</text>
        <dbReference type="Rhea" id="RHEA:10912"/>
        <dbReference type="ChEBI" id="CHEBI:15378"/>
        <dbReference type="ChEBI" id="CHEBI:15980"/>
        <dbReference type="ChEBI" id="CHEBI:29032"/>
        <dbReference type="ChEBI" id="CHEBI:30616"/>
        <dbReference type="ChEBI" id="CHEBI:33019"/>
        <dbReference type="ChEBI" id="CHEBI:57966"/>
        <dbReference type="ChEBI" id="CHEBI:456215"/>
        <dbReference type="EC" id="6.3.2.1"/>
    </reaction>
</comment>
<dbReference type="PANTHER" id="PTHR21299:SF1">
    <property type="entry name" value="PANTOATE--BETA-ALANINE LIGASE"/>
    <property type="match status" value="1"/>
</dbReference>
<evidence type="ECO:0000256" key="7">
    <source>
        <dbReference type="ARBA" id="ARBA00048258"/>
    </source>
</evidence>
<comment type="miscellaneous">
    <text evidence="8">The reaction proceeds by a bi uni uni bi ping pong mechanism.</text>
</comment>
<accession>A0A399G1I9</accession>
<dbReference type="RefSeq" id="WP_068691124.1">
    <property type="nucleotide sequence ID" value="NZ_CP063196.1"/>
</dbReference>
<feature type="binding site" evidence="8">
    <location>
        <begin position="37"/>
        <end position="44"/>
    </location>
    <ligand>
        <name>ATP</name>
        <dbReference type="ChEBI" id="CHEBI:30616"/>
    </ligand>
</feature>
<dbReference type="KEGG" id="thao:NI17_018260"/>
<comment type="function">
    <text evidence="8">Catalyzes the condensation of pantoate with beta-alanine in an ATP-dependent reaction via a pantoyl-adenylate intermediate.</text>
</comment>
<dbReference type="InterPro" id="IPR004821">
    <property type="entry name" value="Cyt_trans-like"/>
</dbReference>
<keyword evidence="3 8" id="KW-0436">Ligase</keyword>
<protein>
    <recommendedName>
        <fullName evidence="8">Pantothenate synthetase</fullName>
        <shortName evidence="8">PS</shortName>
        <ecNumber evidence="8">6.3.2.1</ecNumber>
    </recommendedName>
    <alternativeName>
        <fullName evidence="8">Pantoate--beta-alanine ligase</fullName>
    </alternativeName>
    <alternativeName>
        <fullName evidence="8">Pantoate-activating enzyme</fullName>
    </alternativeName>
</protein>
<feature type="binding site" evidence="8">
    <location>
        <position position="168"/>
    </location>
    <ligand>
        <name>(R)-pantoate</name>
        <dbReference type="ChEBI" id="CHEBI:15980"/>
    </ligand>
</feature>
<feature type="binding site" evidence="8">
    <location>
        <position position="68"/>
    </location>
    <ligand>
        <name>beta-alanine</name>
        <dbReference type="ChEBI" id="CHEBI:57966"/>
    </ligand>
</feature>
<name>A0A399G1I9_9ACTN</name>
<reference evidence="9" key="1">
    <citation type="submission" date="2020-10" db="EMBL/GenBank/DDBJ databases">
        <title>De novo genome project of the cellulose decomposer Thermobifida halotolerans type strain.</title>
        <authorList>
            <person name="Nagy I."/>
            <person name="Horvath B."/>
            <person name="Kukolya J."/>
            <person name="Nagy I."/>
            <person name="Orsini M."/>
        </authorList>
    </citation>
    <scope>NUCLEOTIDE SEQUENCE</scope>
    <source>
        <strain evidence="9">DSM 44931</strain>
    </source>
</reference>
<evidence type="ECO:0000256" key="6">
    <source>
        <dbReference type="ARBA" id="ARBA00022840"/>
    </source>
</evidence>
<dbReference type="InterPro" id="IPR014729">
    <property type="entry name" value="Rossmann-like_a/b/a_fold"/>
</dbReference>
<dbReference type="PANTHER" id="PTHR21299">
    <property type="entry name" value="CYTIDYLATE KINASE/PANTOATE-BETA-ALANINE LIGASE"/>
    <property type="match status" value="1"/>
</dbReference>
<feature type="binding site" evidence="8">
    <location>
        <position position="191"/>
    </location>
    <ligand>
        <name>ATP</name>
        <dbReference type="ChEBI" id="CHEBI:30616"/>
    </ligand>
</feature>
<dbReference type="EC" id="6.3.2.1" evidence="8"/>
<dbReference type="GO" id="GO:0005829">
    <property type="term" value="C:cytosol"/>
    <property type="evidence" value="ECO:0007669"/>
    <property type="project" value="TreeGrafter"/>
</dbReference>
<evidence type="ECO:0000256" key="3">
    <source>
        <dbReference type="ARBA" id="ARBA00022598"/>
    </source>
</evidence>
<evidence type="ECO:0000256" key="5">
    <source>
        <dbReference type="ARBA" id="ARBA00022741"/>
    </source>
</evidence>